<protein>
    <submittedName>
        <fullName evidence="3">Uncharacterized protein</fullName>
    </submittedName>
</protein>
<evidence type="ECO:0000256" key="1">
    <source>
        <dbReference type="SAM" id="MobiDB-lite"/>
    </source>
</evidence>
<reference evidence="3" key="1">
    <citation type="journal article" date="2014" name="Int. J. Syst. Evol. Microbiol.">
        <title>Complete genome sequence of Corynebacterium casei LMG S-19264T (=DSM 44701T), isolated from a smear-ripened cheese.</title>
        <authorList>
            <consortium name="US DOE Joint Genome Institute (JGI-PGF)"/>
            <person name="Walter F."/>
            <person name="Albersmeier A."/>
            <person name="Kalinowski J."/>
            <person name="Ruckert C."/>
        </authorList>
    </citation>
    <scope>NUCLEOTIDE SEQUENCE [LARGE SCALE GENOMIC DNA]</scope>
    <source>
        <strain evidence="3">NBRC 112888</strain>
    </source>
</reference>
<feature type="region of interest" description="Disordered" evidence="1">
    <location>
        <begin position="40"/>
        <end position="86"/>
    </location>
</feature>
<reference evidence="3" key="3">
    <citation type="submission" date="2024-09" db="EMBL/GenBank/DDBJ databases">
        <authorList>
            <person name="Sun Q."/>
        </authorList>
    </citation>
    <scope>NUCLEOTIDE SEQUENCE</scope>
    <source>
        <strain evidence="3">NBRC 112888</strain>
    </source>
</reference>
<gene>
    <name evidence="2" type="ORF">ACFQFD_04035</name>
    <name evidence="3" type="ORF">ACFQFD_18545</name>
</gene>
<evidence type="ECO:0000313" key="3">
    <source>
        <dbReference type="EMBL" id="MFC6787925.1"/>
    </source>
</evidence>
<comment type="caution">
    <text evidence="3">The sequence shown here is derived from an EMBL/GenBank/DDBJ whole genome shotgun (WGS) entry which is preliminary data.</text>
</comment>
<sequence length="86" mass="9106">MNGIRTDAGLEPIHFTKLEDANADLTDLVRMVATTCEECHADHSEHGHDVTAGDREDVREAAVDGAGSTPVGVSDETERAATEADT</sequence>
<dbReference type="EMBL" id="JBHSWX010000012">
    <property type="protein sequence ID" value="MFC6787925.1"/>
    <property type="molecule type" value="Genomic_DNA"/>
</dbReference>
<organism evidence="3 4">
    <name type="scientific">Halobaculum halobium</name>
    <dbReference type="NCBI Taxonomy" id="3032281"/>
    <lineage>
        <taxon>Archaea</taxon>
        <taxon>Methanobacteriati</taxon>
        <taxon>Methanobacteriota</taxon>
        <taxon>Stenosarchaea group</taxon>
        <taxon>Halobacteria</taxon>
        <taxon>Halobacteriales</taxon>
        <taxon>Haloferacaceae</taxon>
        <taxon>Halobaculum</taxon>
    </lineage>
</organism>
<dbReference type="RefSeq" id="WP_284062046.1">
    <property type="nucleotide sequence ID" value="NZ_CP126158.1"/>
</dbReference>
<dbReference type="Proteomes" id="UP001596443">
    <property type="component" value="Unassembled WGS sequence"/>
</dbReference>
<evidence type="ECO:0000313" key="2">
    <source>
        <dbReference type="EMBL" id="MFC6785172.1"/>
    </source>
</evidence>
<accession>A0ABD5TK62</accession>
<dbReference type="EMBL" id="JBHSWX010000012">
    <property type="protein sequence ID" value="MFC6785172.1"/>
    <property type="molecule type" value="Genomic_DNA"/>
</dbReference>
<dbReference type="AlphaFoldDB" id="A0ABD5TK62"/>
<proteinExistence type="predicted"/>
<feature type="compositionally biased region" description="Basic and acidic residues" evidence="1">
    <location>
        <begin position="76"/>
        <end position="86"/>
    </location>
</feature>
<dbReference type="GeneID" id="81211071"/>
<name>A0ABD5TK62_9EURY</name>
<feature type="compositionally biased region" description="Basic and acidic residues" evidence="1">
    <location>
        <begin position="40"/>
        <end position="62"/>
    </location>
</feature>
<reference evidence="4" key="2">
    <citation type="journal article" date="2019" name="Int. J. Syst. Evol. Microbiol.">
        <title>The Global Catalogue of Microorganisms (GCM) 10K type strain sequencing project: providing services to taxonomists for standard genome sequencing and annotation.</title>
        <authorList>
            <consortium name="The Broad Institute Genomics Platform"/>
            <consortium name="The Broad Institute Genome Sequencing Center for Infectious Disease"/>
            <person name="Wu L."/>
            <person name="Ma J."/>
        </authorList>
    </citation>
    <scope>NUCLEOTIDE SEQUENCE [LARGE SCALE GENOMIC DNA]</scope>
    <source>
        <strain evidence="4">SYNS20</strain>
    </source>
</reference>
<evidence type="ECO:0000313" key="4">
    <source>
        <dbReference type="Proteomes" id="UP001596443"/>
    </source>
</evidence>
<keyword evidence="4" id="KW-1185">Reference proteome</keyword>